<organism evidence="2 3">
    <name type="scientific">Actinacidiphila epipremni</name>
    <dbReference type="NCBI Taxonomy" id="2053013"/>
    <lineage>
        <taxon>Bacteria</taxon>
        <taxon>Bacillati</taxon>
        <taxon>Actinomycetota</taxon>
        <taxon>Actinomycetes</taxon>
        <taxon>Kitasatosporales</taxon>
        <taxon>Streptomycetaceae</taxon>
        <taxon>Actinacidiphila</taxon>
    </lineage>
</organism>
<evidence type="ECO:0000313" key="2">
    <source>
        <dbReference type="EMBL" id="NJP46512.1"/>
    </source>
</evidence>
<evidence type="ECO:0000259" key="1">
    <source>
        <dbReference type="Pfam" id="PF13340"/>
    </source>
</evidence>
<dbReference type="Pfam" id="PF13340">
    <property type="entry name" value="DUF4096"/>
    <property type="match status" value="1"/>
</dbReference>
<protein>
    <submittedName>
        <fullName evidence="2">Transposase</fullName>
    </submittedName>
</protein>
<evidence type="ECO:0000313" key="3">
    <source>
        <dbReference type="Proteomes" id="UP000734511"/>
    </source>
</evidence>
<comment type="caution">
    <text evidence="2">The sequence shown here is derived from an EMBL/GenBank/DDBJ whole genome shotgun (WGS) entry which is preliminary data.</text>
</comment>
<gene>
    <name evidence="2" type="ORF">HCN08_24330</name>
</gene>
<dbReference type="EMBL" id="JAATEJ010000022">
    <property type="protein sequence ID" value="NJP46512.1"/>
    <property type="molecule type" value="Genomic_DNA"/>
</dbReference>
<keyword evidence="3" id="KW-1185">Reference proteome</keyword>
<reference evidence="2 3" key="1">
    <citation type="submission" date="2020-03" db="EMBL/GenBank/DDBJ databases">
        <title>WGS of actinomycetes isolated from Thailand.</title>
        <authorList>
            <person name="Thawai C."/>
        </authorList>
    </citation>
    <scope>NUCLEOTIDE SEQUENCE [LARGE SCALE GENOMIC DNA]</scope>
    <source>
        <strain evidence="2 3">PRB2-1</strain>
    </source>
</reference>
<dbReference type="Proteomes" id="UP000734511">
    <property type="component" value="Unassembled WGS sequence"/>
</dbReference>
<accession>A0ABX0ZV38</accession>
<name>A0ABX0ZV38_9ACTN</name>
<proteinExistence type="predicted"/>
<feature type="domain" description="Insertion element IS402-like" evidence="1">
    <location>
        <begin position="59"/>
        <end position="115"/>
    </location>
</feature>
<sequence length="117" mass="12728">MQHVALVAEGMWPAWRDVLLRLRPAVPGPSPIVSAKSLRGLAIRPSGGRVLLVSDDLVPDGLWELVAPLLPQRPPRCHRYPGRLPAADRAALRGIVHVLCECVRWRDAPPERAGSAG</sequence>
<dbReference type="InterPro" id="IPR025161">
    <property type="entry name" value="IS402-like_dom"/>
</dbReference>